<dbReference type="RefSeq" id="XP_065659769.1">
    <property type="nucleotide sequence ID" value="XM_065803697.1"/>
</dbReference>
<name>A0ABM4CDL0_HYDVU</name>
<protein>
    <submittedName>
        <fullName evidence="12">Polycomb protein suz12 isoform X2</fullName>
    </submittedName>
</protein>
<evidence type="ECO:0000256" key="5">
    <source>
        <dbReference type="ARBA" id="ARBA00022853"/>
    </source>
</evidence>
<organism evidence="11 12">
    <name type="scientific">Hydra vulgaris</name>
    <name type="common">Hydra</name>
    <name type="synonym">Hydra attenuata</name>
    <dbReference type="NCBI Taxonomy" id="6087"/>
    <lineage>
        <taxon>Eukaryota</taxon>
        <taxon>Metazoa</taxon>
        <taxon>Cnidaria</taxon>
        <taxon>Hydrozoa</taxon>
        <taxon>Hydroidolina</taxon>
        <taxon>Anthoathecata</taxon>
        <taxon>Aplanulata</taxon>
        <taxon>Hydridae</taxon>
        <taxon>Hydra</taxon>
    </lineage>
</organism>
<dbReference type="CDD" id="cd21551">
    <property type="entry name" value="VEFS-box_SUZ12"/>
    <property type="match status" value="1"/>
</dbReference>
<keyword evidence="3" id="KW-0863">Zinc-finger</keyword>
<feature type="domain" description="Polycomb protein VEFS-Box" evidence="9">
    <location>
        <begin position="504"/>
        <end position="618"/>
    </location>
</feature>
<evidence type="ECO:0000256" key="6">
    <source>
        <dbReference type="ARBA" id="ARBA00023015"/>
    </source>
</evidence>
<keyword evidence="4" id="KW-0862">Zinc</keyword>
<evidence type="ECO:0000256" key="8">
    <source>
        <dbReference type="SAM" id="MobiDB-lite"/>
    </source>
</evidence>
<keyword evidence="11" id="KW-1185">Reference proteome</keyword>
<dbReference type="Proteomes" id="UP001652625">
    <property type="component" value="Chromosome 08"/>
</dbReference>
<evidence type="ECO:0000256" key="2">
    <source>
        <dbReference type="ARBA" id="ARBA00022723"/>
    </source>
</evidence>
<evidence type="ECO:0000313" key="12">
    <source>
        <dbReference type="RefSeq" id="XP_065659769.1"/>
    </source>
</evidence>
<evidence type="ECO:0000256" key="1">
    <source>
        <dbReference type="ARBA" id="ARBA00007416"/>
    </source>
</evidence>
<dbReference type="CDD" id="cd21740">
    <property type="entry name" value="C2_II_SUZ12"/>
    <property type="match status" value="1"/>
</dbReference>
<evidence type="ECO:0000256" key="4">
    <source>
        <dbReference type="ARBA" id="ARBA00022833"/>
    </source>
</evidence>
<keyword evidence="5" id="KW-0156">Chromatin regulator</keyword>
<keyword evidence="2" id="KW-0479">Metal-binding</keyword>
<keyword evidence="7" id="KW-0804">Transcription</keyword>
<dbReference type="InterPro" id="IPR019135">
    <property type="entry name" value="Polycomb_protein_VEFS-Box"/>
</dbReference>
<dbReference type="InterPro" id="IPR057540">
    <property type="entry name" value="Znf_SUZ12"/>
</dbReference>
<sequence length="638" mass="74116">MTSLNQKVESSLGTPRKLKFEQLRADYELFLHTYEKPTWIYRFIQRRHQLSPFMLHRNLSYFKERRTKRPQLQQVKRKNFHLDLLLEDFKSTELNVKSESNEEDHYLNISFNGFFHGPGFAEEIFETNEPKEQELFKDDFVKVEIHLCQVYHKKKKCQDSEQMDLIPLGSCKAPWNPRTQLLLPCSSVNLTVPPNAFVENGRAVKAHILSITVIITVPKKGSSKNIKSDRAEENGLHRPLKRQKYENSDADSETNSLTYPADVCVASFSAEMILYDRLKNCLLTDGDYELLLHENSPPIRKSNSWESKFKSKLGPFAAFSFGPTIKFNLTWGTKPIAPLAAAYKCLASPYQDNSNIKIELEMSKETKSLAVTSAEKNMRMFYRFIYNGSTRQQTEAKEGMACPWCALDCKRLYVLLKHFKTFHPRFSFVYTAIKKGHLIDVRIKENFENSLENDGIKDIGFIDIANAPKKRNSETEIIVGRPYKHQEDLKEFTELDQLENASQMNHDRSYYHTLNNQLLPSLAHHDIKAEDDIAPEWLKEKTLEMIEEFTDLNAGEKQLMKLWNIHVLEKNYIADFTCARGCISFAEEYGKEIIQNNLIKNFMLHLNNLIDFHIIPQSVLVKSMAIIYKLKEELSPKI</sequence>
<proteinExistence type="inferred from homology"/>
<reference evidence="12" key="1">
    <citation type="submission" date="2025-08" db="UniProtKB">
        <authorList>
            <consortium name="RefSeq"/>
        </authorList>
    </citation>
    <scope>IDENTIFICATION</scope>
</reference>
<evidence type="ECO:0000259" key="10">
    <source>
        <dbReference type="Pfam" id="PF23320"/>
    </source>
</evidence>
<accession>A0ABM4CDL0</accession>
<dbReference type="GeneID" id="100203032"/>
<feature type="region of interest" description="Disordered" evidence="8">
    <location>
        <begin position="223"/>
        <end position="254"/>
    </location>
</feature>
<evidence type="ECO:0000259" key="9">
    <source>
        <dbReference type="Pfam" id="PF09733"/>
    </source>
</evidence>
<dbReference type="PANTHER" id="PTHR22597">
    <property type="entry name" value="POLYCOMB GROUP PROTEIN"/>
    <property type="match status" value="1"/>
</dbReference>
<gene>
    <name evidence="12" type="primary">LOC100203032</name>
</gene>
<keyword evidence="6" id="KW-0805">Transcription regulation</keyword>
<evidence type="ECO:0000313" key="11">
    <source>
        <dbReference type="Proteomes" id="UP001652625"/>
    </source>
</evidence>
<dbReference type="PANTHER" id="PTHR22597:SF0">
    <property type="entry name" value="POLYCOMB PROTEIN SUZ12"/>
    <property type="match status" value="1"/>
</dbReference>
<evidence type="ECO:0000256" key="7">
    <source>
        <dbReference type="ARBA" id="ARBA00023163"/>
    </source>
</evidence>
<comment type="similarity">
    <text evidence="1">Belongs to the VEFS (VRN2-EMF2-FIS2-SU(Z)12) family.</text>
</comment>
<dbReference type="CDD" id="cd21750">
    <property type="entry name" value="ZnB-Zn_SUZ12"/>
    <property type="match status" value="1"/>
</dbReference>
<evidence type="ECO:0000256" key="3">
    <source>
        <dbReference type="ARBA" id="ARBA00022771"/>
    </source>
</evidence>
<dbReference type="Pfam" id="PF23320">
    <property type="entry name" value="Zn_SUZ12"/>
    <property type="match status" value="1"/>
</dbReference>
<feature type="compositionally biased region" description="Basic and acidic residues" evidence="8">
    <location>
        <begin position="226"/>
        <end position="236"/>
    </location>
</feature>
<dbReference type="Pfam" id="PF09733">
    <property type="entry name" value="VEFS-Box"/>
    <property type="match status" value="1"/>
</dbReference>
<feature type="domain" description="Polycomb protein SUZ12-like zinc finger" evidence="10">
    <location>
        <begin position="379"/>
        <end position="445"/>
    </location>
</feature>